<dbReference type="InterPro" id="IPR029062">
    <property type="entry name" value="Class_I_gatase-like"/>
</dbReference>
<organism evidence="8 9">
    <name type="scientific">Defluviitoga tunisiensis</name>
    <dbReference type="NCBI Taxonomy" id="1006576"/>
    <lineage>
        <taxon>Bacteria</taxon>
        <taxon>Thermotogati</taxon>
        <taxon>Thermotogota</taxon>
        <taxon>Thermotogae</taxon>
        <taxon>Petrotogales</taxon>
        <taxon>Petrotogaceae</taxon>
        <taxon>Defluviitoga</taxon>
    </lineage>
</organism>
<feature type="binding site" evidence="6">
    <location>
        <position position="163"/>
    </location>
    <ligand>
        <name>substrate</name>
    </ligand>
</feature>
<name>A0A0C7NHT5_DEFTU</name>
<dbReference type="Gene3D" id="3.40.50.880">
    <property type="match status" value="1"/>
</dbReference>
<dbReference type="Pfam" id="PF04204">
    <property type="entry name" value="HTS"/>
    <property type="match status" value="1"/>
</dbReference>
<keyword evidence="2 6" id="KW-0963">Cytoplasm</keyword>
<accession>A0A0C7NHT5</accession>
<comment type="similarity">
    <text evidence="6">Belongs to the MetA family.</text>
</comment>
<dbReference type="UniPathway" id="UPA00051">
    <property type="reaction ID" value="UER00074"/>
</dbReference>
<evidence type="ECO:0000256" key="4">
    <source>
        <dbReference type="ARBA" id="ARBA00022679"/>
    </source>
</evidence>
<dbReference type="PATRIC" id="fig|1006576.9.peg.206"/>
<dbReference type="HOGENOM" id="CLU_057851_0_1_0"/>
<proteinExistence type="inferred from homology"/>
<dbReference type="Proteomes" id="UP000032809">
    <property type="component" value="Chromosome I"/>
</dbReference>
<dbReference type="SUPFAM" id="SSF52317">
    <property type="entry name" value="Class I glutamine amidotransferase-like"/>
    <property type="match status" value="1"/>
</dbReference>
<gene>
    <name evidence="8" type="primary">metA</name>
    <name evidence="6" type="synonym">metAA</name>
    <name evidence="8" type="ORF">DTL3_0210</name>
</gene>
<keyword evidence="4 6" id="KW-0808">Transferase</keyword>
<evidence type="ECO:0000256" key="1">
    <source>
        <dbReference type="ARBA" id="ARBA00004496"/>
    </source>
</evidence>
<dbReference type="FunFam" id="3.40.50.880:FF:000004">
    <property type="entry name" value="Homoserine O-succinyltransferase"/>
    <property type="match status" value="1"/>
</dbReference>
<dbReference type="NCBIfam" id="TIGR01001">
    <property type="entry name" value="metA"/>
    <property type="match status" value="1"/>
</dbReference>
<dbReference type="GO" id="GO:0019281">
    <property type="term" value="P:L-methionine biosynthetic process from homoserine via O-succinyl-L-homoserine and cystathionine"/>
    <property type="evidence" value="ECO:0007669"/>
    <property type="project" value="InterPro"/>
</dbReference>
<sequence length="305" mass="35750">MPINIPANLPAGEILKKENVFVMYHDRAIHQDIRPLEIIILNLMPTKVVTETQILRLLGNTPLQVKVSLLRMITHKSKNTSEEYLSTFYTTLLEIKYKKFDGLIITGAPVETLNFEDVDYWEELKDVMSWSKNNVFSTLHICWGAQAGLYFHYGINKYPVNKKIFGVFEHTLNDKSCKLVRGFDDIFWVPHSRHTEIKRQDIEPIPDLNIISESKDAGVYLIERKDGRQVFVTGHPEYDPIILKHEYERDINKGMDIPLPKNYFPNDDPNSKPIVRWRSHAYLLFSNWLNYYVYQETPYEIDNIS</sequence>
<dbReference type="InterPro" id="IPR005697">
    <property type="entry name" value="HST_MetA"/>
</dbReference>
<keyword evidence="6" id="KW-0486">Methionine biosynthesis</keyword>
<dbReference type="RefSeq" id="WP_045087150.1">
    <property type="nucleotide sequence ID" value="NZ_LN824141.1"/>
</dbReference>
<comment type="pathway">
    <text evidence="6">Amino-acid biosynthesis; L-methionine biosynthesis via de novo pathway; O-acetyl-L-homoserine from L-homoserine: step 1/1.</text>
</comment>
<evidence type="ECO:0000256" key="3">
    <source>
        <dbReference type="ARBA" id="ARBA00022605"/>
    </source>
</evidence>
<evidence type="ECO:0000313" key="8">
    <source>
        <dbReference type="EMBL" id="CEP77541.1"/>
    </source>
</evidence>
<reference evidence="9" key="1">
    <citation type="submission" date="2014-11" db="EMBL/GenBank/DDBJ databases">
        <authorList>
            <person name="Wibberg D."/>
        </authorList>
    </citation>
    <scope>NUCLEOTIDE SEQUENCE [LARGE SCALE GENOMIC DNA]</scope>
    <source>
        <strain evidence="9">L3</strain>
    </source>
</reference>
<dbReference type="EMBL" id="LN824141">
    <property type="protein sequence ID" value="CEP77541.1"/>
    <property type="molecule type" value="Genomic_DNA"/>
</dbReference>
<comment type="subcellular location">
    <subcellularLocation>
        <location evidence="1 6">Cytoplasm</location>
    </subcellularLocation>
</comment>
<keyword evidence="5 6" id="KW-0012">Acyltransferase</keyword>
<dbReference type="CDD" id="cd03131">
    <property type="entry name" value="GATase1_HTS"/>
    <property type="match status" value="1"/>
</dbReference>
<feature type="active site" description="Acyl-thioester intermediate" evidence="6 7">
    <location>
        <position position="142"/>
    </location>
</feature>
<evidence type="ECO:0000256" key="6">
    <source>
        <dbReference type="HAMAP-Rule" id="MF_00295"/>
    </source>
</evidence>
<evidence type="ECO:0000256" key="7">
    <source>
        <dbReference type="PIRSR" id="PIRSR000450-1"/>
    </source>
</evidence>
<dbReference type="KEGG" id="dtn:DTL3_0210"/>
<feature type="active site" description="Proton acceptor" evidence="6">
    <location>
        <position position="235"/>
    </location>
</feature>
<dbReference type="HAMAP" id="MF_00295">
    <property type="entry name" value="MetA_acyltransf"/>
    <property type="match status" value="1"/>
</dbReference>
<comment type="catalytic activity">
    <reaction evidence="6">
        <text>L-homoserine + acetyl-CoA = O-acetyl-L-homoserine + CoA</text>
        <dbReference type="Rhea" id="RHEA:13701"/>
        <dbReference type="ChEBI" id="CHEBI:57287"/>
        <dbReference type="ChEBI" id="CHEBI:57288"/>
        <dbReference type="ChEBI" id="CHEBI:57476"/>
        <dbReference type="ChEBI" id="CHEBI:57716"/>
        <dbReference type="EC" id="2.3.1.31"/>
    </reaction>
</comment>
<feature type="site" description="Important for substrate specificity" evidence="6">
    <location>
        <position position="192"/>
    </location>
</feature>
<evidence type="ECO:0000313" key="9">
    <source>
        <dbReference type="Proteomes" id="UP000032809"/>
    </source>
</evidence>
<feature type="active site" evidence="6">
    <location>
        <position position="237"/>
    </location>
</feature>
<comment type="function">
    <text evidence="6">Transfers an acetyl group from acetyl-CoA to L-homoserine, forming acetyl-L-homoserine.</text>
</comment>
<dbReference type="AlphaFoldDB" id="A0A0C7NHT5"/>
<dbReference type="GO" id="GO:0005737">
    <property type="term" value="C:cytoplasm"/>
    <property type="evidence" value="ECO:0007669"/>
    <property type="project" value="UniProtKB-SubCell"/>
</dbReference>
<comment type="caution">
    <text evidence="6">Lacks conserved residue(s) required for the propagation of feature annotation.</text>
</comment>
<dbReference type="EC" id="2.3.1.31" evidence="6"/>
<dbReference type="PANTHER" id="PTHR20919:SF0">
    <property type="entry name" value="HOMOSERINE O-SUCCINYLTRANSFERASE"/>
    <property type="match status" value="1"/>
</dbReference>
<evidence type="ECO:0000256" key="2">
    <source>
        <dbReference type="ARBA" id="ARBA00022490"/>
    </source>
</evidence>
<evidence type="ECO:0000256" key="5">
    <source>
        <dbReference type="ARBA" id="ARBA00023315"/>
    </source>
</evidence>
<dbReference type="STRING" id="1006576.DTL3_0210"/>
<dbReference type="OrthoDB" id="9772423at2"/>
<keyword evidence="9" id="KW-1185">Reference proteome</keyword>
<feature type="binding site" evidence="6">
    <location>
        <position position="249"/>
    </location>
    <ligand>
        <name>substrate</name>
    </ligand>
</feature>
<dbReference type="GO" id="GO:0008899">
    <property type="term" value="F:homoserine O-succinyltransferase activity"/>
    <property type="evidence" value="ECO:0007669"/>
    <property type="project" value="UniProtKB-UniRule"/>
</dbReference>
<feature type="site" description="Important for acyl-CoA specificity" evidence="6">
    <location>
        <position position="111"/>
    </location>
</feature>
<dbReference type="PIRSF" id="PIRSF000450">
    <property type="entry name" value="H_ser_succinyltr"/>
    <property type="match status" value="1"/>
</dbReference>
<feature type="binding site" evidence="6">
    <location>
        <position position="192"/>
    </location>
    <ligand>
        <name>substrate</name>
    </ligand>
</feature>
<dbReference type="PANTHER" id="PTHR20919">
    <property type="entry name" value="HOMOSERINE O-SUCCINYLTRANSFERASE"/>
    <property type="match status" value="1"/>
</dbReference>
<dbReference type="GO" id="GO:0004414">
    <property type="term" value="F:homoserine O-acetyltransferase activity"/>
    <property type="evidence" value="ECO:0007669"/>
    <property type="project" value="UniProtKB-EC"/>
</dbReference>
<protein>
    <recommendedName>
        <fullName evidence="6">Homoserine O-acetyltransferase</fullName>
        <shortName evidence="6">HAT</shortName>
        <ecNumber evidence="6">2.3.1.31</ecNumber>
    </recommendedName>
    <alternativeName>
        <fullName evidence="6">Homoserine transacetylase</fullName>
        <shortName evidence="6">HTA</shortName>
    </alternativeName>
</protein>
<dbReference type="InterPro" id="IPR033752">
    <property type="entry name" value="MetA_family"/>
</dbReference>
<keyword evidence="3 6" id="KW-0028">Amino-acid biosynthesis</keyword>